<evidence type="ECO:0000256" key="10">
    <source>
        <dbReference type="PIRNR" id="PIRNR003097"/>
    </source>
</evidence>
<feature type="transmembrane region" description="Helical" evidence="11">
    <location>
        <begin position="211"/>
        <end position="236"/>
    </location>
</feature>
<dbReference type="Pfam" id="PF18075">
    <property type="entry name" value="FtsX_ECD"/>
    <property type="match status" value="1"/>
</dbReference>
<dbReference type="InterPro" id="IPR003838">
    <property type="entry name" value="ABC3_permease_C"/>
</dbReference>
<dbReference type="AlphaFoldDB" id="A0A399DQT0"/>
<dbReference type="PANTHER" id="PTHR47755:SF1">
    <property type="entry name" value="CELL DIVISION PROTEIN FTSX"/>
    <property type="match status" value="1"/>
</dbReference>
<evidence type="ECO:0000256" key="3">
    <source>
        <dbReference type="ARBA" id="ARBA00021907"/>
    </source>
</evidence>
<sequence>MVVYALLQALRSLRQHLTSTLATFFTALVSFSLLFLLGLLLWNLDRVVASLERELEVAAFLKPEARVDALLEQIKTWPEVSEARLQTKEEALATLQLDYPYLAQAREFIQNPLPDTIRIKLNDAQAVREVGRRVARLDGVDSVEYGGALTEQLVRVLAGLRVAVNILVVLLLLDTLFSVMGTIRLSIENRREELRVMQLVGATRRFIQGPFVAEGTLLTLAAGLVALGLGTVSYRFLAEALQNLLPFVPVLADGDLARAALAMLVLAVLLGATGAYLASRAHLRETDL</sequence>
<dbReference type="InterPro" id="IPR040690">
    <property type="entry name" value="FtsX_ECD"/>
</dbReference>
<proteinExistence type="inferred from homology"/>
<evidence type="ECO:0000256" key="11">
    <source>
        <dbReference type="SAM" id="Phobius"/>
    </source>
</evidence>
<dbReference type="RefSeq" id="WP_119361854.1">
    <property type="nucleotide sequence ID" value="NZ_JBHSXZ010000043.1"/>
</dbReference>
<feature type="domain" description="FtsX extracellular" evidence="13">
    <location>
        <begin position="55"/>
        <end position="143"/>
    </location>
</feature>
<feature type="transmembrane region" description="Helical" evidence="11">
    <location>
        <begin position="256"/>
        <end position="278"/>
    </location>
</feature>
<evidence type="ECO:0000256" key="9">
    <source>
        <dbReference type="ARBA" id="ARBA00023306"/>
    </source>
</evidence>
<organism evidence="14 15">
    <name type="scientific">Meiothermus taiwanensis</name>
    <dbReference type="NCBI Taxonomy" id="172827"/>
    <lineage>
        <taxon>Bacteria</taxon>
        <taxon>Thermotogati</taxon>
        <taxon>Deinococcota</taxon>
        <taxon>Deinococci</taxon>
        <taxon>Thermales</taxon>
        <taxon>Thermaceae</taxon>
        <taxon>Meiothermus</taxon>
    </lineage>
</organism>
<dbReference type="PANTHER" id="PTHR47755">
    <property type="entry name" value="CELL DIVISION PROTEIN FTSX"/>
    <property type="match status" value="1"/>
</dbReference>
<protein>
    <recommendedName>
        <fullName evidence="3 10">Cell division protein FtsX</fullName>
    </recommendedName>
</protein>
<reference evidence="14 15" key="1">
    <citation type="submission" date="2018-08" db="EMBL/GenBank/DDBJ databases">
        <title>Meiothermus cateniformans JCM 15151 genome sequencing project.</title>
        <authorList>
            <person name="Da Costa M.S."/>
            <person name="Albuquerque L."/>
            <person name="Raposo P."/>
            <person name="Froufe H.J.C."/>
            <person name="Barroso C.S."/>
            <person name="Egas C."/>
        </authorList>
    </citation>
    <scope>NUCLEOTIDE SEQUENCE [LARGE SCALE GENOMIC DNA]</scope>
    <source>
        <strain evidence="14 15">JCM 15151</strain>
    </source>
</reference>
<evidence type="ECO:0000256" key="4">
    <source>
        <dbReference type="ARBA" id="ARBA00022475"/>
    </source>
</evidence>
<dbReference type="GO" id="GO:0051301">
    <property type="term" value="P:cell division"/>
    <property type="evidence" value="ECO:0007669"/>
    <property type="project" value="UniProtKB-KW"/>
</dbReference>
<evidence type="ECO:0000256" key="6">
    <source>
        <dbReference type="ARBA" id="ARBA00022692"/>
    </source>
</evidence>
<evidence type="ECO:0000256" key="8">
    <source>
        <dbReference type="ARBA" id="ARBA00023136"/>
    </source>
</evidence>
<evidence type="ECO:0000313" key="14">
    <source>
        <dbReference type="EMBL" id="RIH74317.1"/>
    </source>
</evidence>
<gene>
    <name evidence="14" type="primary">ftsX</name>
    <name evidence="14" type="ORF">Mcate_02761</name>
</gene>
<feature type="domain" description="ABC3 transporter permease C-terminal" evidence="12">
    <location>
        <begin position="166"/>
        <end position="281"/>
    </location>
</feature>
<keyword evidence="4 10" id="KW-1003">Cell membrane</keyword>
<keyword evidence="5 10" id="KW-0132">Cell division</keyword>
<accession>A0A399DQT0</accession>
<dbReference type="Pfam" id="PF02687">
    <property type="entry name" value="FtsX"/>
    <property type="match status" value="1"/>
</dbReference>
<dbReference type="InterPro" id="IPR004513">
    <property type="entry name" value="FtsX"/>
</dbReference>
<comment type="caution">
    <text evidence="14">The sequence shown here is derived from an EMBL/GenBank/DDBJ whole genome shotgun (WGS) entry which is preliminary data.</text>
</comment>
<keyword evidence="7 11" id="KW-1133">Transmembrane helix</keyword>
<feature type="transmembrane region" description="Helical" evidence="11">
    <location>
        <begin position="21"/>
        <end position="42"/>
    </location>
</feature>
<dbReference type="Proteomes" id="UP000266089">
    <property type="component" value="Unassembled WGS sequence"/>
</dbReference>
<evidence type="ECO:0000259" key="12">
    <source>
        <dbReference type="Pfam" id="PF02687"/>
    </source>
</evidence>
<evidence type="ECO:0000256" key="5">
    <source>
        <dbReference type="ARBA" id="ARBA00022618"/>
    </source>
</evidence>
<dbReference type="EMBL" id="QWKX01000125">
    <property type="protein sequence ID" value="RIH74317.1"/>
    <property type="molecule type" value="Genomic_DNA"/>
</dbReference>
<evidence type="ECO:0000256" key="2">
    <source>
        <dbReference type="ARBA" id="ARBA00007379"/>
    </source>
</evidence>
<keyword evidence="8 10" id="KW-0472">Membrane</keyword>
<dbReference type="PIRSF" id="PIRSF003097">
    <property type="entry name" value="FtsX"/>
    <property type="match status" value="1"/>
</dbReference>
<comment type="similarity">
    <text evidence="2 10">Belongs to the ABC-4 integral membrane protein family. FtsX subfamily.</text>
</comment>
<dbReference type="Gene3D" id="3.30.70.3040">
    <property type="match status" value="1"/>
</dbReference>
<feature type="transmembrane region" description="Helical" evidence="11">
    <location>
        <begin position="162"/>
        <end position="187"/>
    </location>
</feature>
<keyword evidence="9 10" id="KW-0131">Cell cycle</keyword>
<evidence type="ECO:0000256" key="7">
    <source>
        <dbReference type="ARBA" id="ARBA00022989"/>
    </source>
</evidence>
<evidence type="ECO:0000256" key="1">
    <source>
        <dbReference type="ARBA" id="ARBA00004651"/>
    </source>
</evidence>
<name>A0A399DQT0_9DEIN</name>
<keyword evidence="6 11" id="KW-0812">Transmembrane</keyword>
<dbReference type="OrthoDB" id="9813411at2"/>
<dbReference type="GO" id="GO:0005886">
    <property type="term" value="C:plasma membrane"/>
    <property type="evidence" value="ECO:0007669"/>
    <property type="project" value="UniProtKB-SubCell"/>
</dbReference>
<evidence type="ECO:0000313" key="15">
    <source>
        <dbReference type="Proteomes" id="UP000266089"/>
    </source>
</evidence>
<comment type="subcellular location">
    <subcellularLocation>
        <location evidence="1">Cell membrane</location>
        <topology evidence="1">Multi-pass membrane protein</topology>
    </subcellularLocation>
</comment>
<evidence type="ECO:0000259" key="13">
    <source>
        <dbReference type="Pfam" id="PF18075"/>
    </source>
</evidence>